<proteinExistence type="predicted"/>
<protein>
    <submittedName>
        <fullName evidence="1">Uncharacterized protein</fullName>
    </submittedName>
</protein>
<gene>
    <name evidence="1" type="ORF">BWQ96_08805</name>
</gene>
<dbReference type="AlphaFoldDB" id="A0A2V3IK16"/>
<organism evidence="1 2">
    <name type="scientific">Gracilariopsis chorda</name>
    <dbReference type="NCBI Taxonomy" id="448386"/>
    <lineage>
        <taxon>Eukaryota</taxon>
        <taxon>Rhodophyta</taxon>
        <taxon>Florideophyceae</taxon>
        <taxon>Rhodymeniophycidae</taxon>
        <taxon>Gracilariales</taxon>
        <taxon>Gracilariaceae</taxon>
        <taxon>Gracilariopsis</taxon>
    </lineage>
</organism>
<keyword evidence="2" id="KW-1185">Reference proteome</keyword>
<comment type="caution">
    <text evidence="1">The sequence shown here is derived from an EMBL/GenBank/DDBJ whole genome shotgun (WGS) entry which is preliminary data.</text>
</comment>
<dbReference type="EMBL" id="NBIV01000215">
    <property type="protein sequence ID" value="PXF41470.1"/>
    <property type="molecule type" value="Genomic_DNA"/>
</dbReference>
<dbReference type="Proteomes" id="UP000247409">
    <property type="component" value="Unassembled WGS sequence"/>
</dbReference>
<name>A0A2V3IK16_9FLOR</name>
<sequence length="219" mass="24581">MRSGNGQKASIFQATIEKKYKTILKEQIRKDDKFHPNTFSRTGLAVFAHYKNVKRDVLMFEGCYQKVLSAKVTGNPSHSDIIRAVTGLYNEMIAIADVYRAFDRSAGVPIGPKFNYVKVWEWMTEEQFLLDVRQSTQNLASVKEDVNVPLCAELEGFAKPVENVEQLDEVGKDKNIDSAGVKMEGENNSTNCVAKKNDSRPMGTKKAKLEARLIASLNE</sequence>
<reference evidence="1 2" key="1">
    <citation type="journal article" date="2018" name="Mol. Biol. Evol.">
        <title>Analysis of the draft genome of the red seaweed Gracilariopsis chorda provides insights into genome size evolution in Rhodophyta.</title>
        <authorList>
            <person name="Lee J."/>
            <person name="Yang E.C."/>
            <person name="Graf L."/>
            <person name="Yang J.H."/>
            <person name="Qiu H."/>
            <person name="Zel Zion U."/>
            <person name="Chan C.X."/>
            <person name="Stephens T.G."/>
            <person name="Weber A.P.M."/>
            <person name="Boo G.H."/>
            <person name="Boo S.M."/>
            <person name="Kim K.M."/>
            <person name="Shin Y."/>
            <person name="Jung M."/>
            <person name="Lee S.J."/>
            <person name="Yim H.S."/>
            <person name="Lee J.H."/>
            <person name="Bhattacharya D."/>
            <person name="Yoon H.S."/>
        </authorList>
    </citation>
    <scope>NUCLEOTIDE SEQUENCE [LARGE SCALE GENOMIC DNA]</scope>
    <source>
        <strain evidence="1 2">SKKU-2015</strain>
        <tissue evidence="1">Whole body</tissue>
    </source>
</reference>
<dbReference type="OrthoDB" id="10577208at2759"/>
<evidence type="ECO:0000313" key="1">
    <source>
        <dbReference type="EMBL" id="PXF41470.1"/>
    </source>
</evidence>
<evidence type="ECO:0000313" key="2">
    <source>
        <dbReference type="Proteomes" id="UP000247409"/>
    </source>
</evidence>
<accession>A0A2V3IK16</accession>